<dbReference type="EMBL" id="JAHWGI010000019">
    <property type="protein sequence ID" value="KAK3907778.1"/>
    <property type="molecule type" value="Genomic_DNA"/>
</dbReference>
<proteinExistence type="predicted"/>
<evidence type="ECO:0000313" key="1">
    <source>
        <dbReference type="EMBL" id="KAK3907778.1"/>
    </source>
</evidence>
<sequence length="117" mass="13385">MNWTELVGVHQSPRLFPPREETNGATFDFDEYSLEDNFTFADIAAELEDDGSRDKVFFIAPEKLPESDFQNLFEKLNQDQRDYIMHVADHFEKTPDKQLLHFLTGGAGVGKSLTITT</sequence>
<dbReference type="InterPro" id="IPR027417">
    <property type="entry name" value="P-loop_NTPase"/>
</dbReference>
<dbReference type="SUPFAM" id="SSF52540">
    <property type="entry name" value="P-loop containing nucleoside triphosphate hydrolases"/>
    <property type="match status" value="1"/>
</dbReference>
<keyword evidence="2" id="KW-1185">Reference proteome</keyword>
<feature type="non-terminal residue" evidence="1">
    <location>
        <position position="117"/>
    </location>
</feature>
<reference evidence="1" key="2">
    <citation type="journal article" date="2023" name="BMC Genomics">
        <title>Pest status, molecular evolution, and epigenetic factors derived from the genome assembly of Frankliniella fusca, a thysanopteran phytovirus vector.</title>
        <authorList>
            <person name="Catto M.A."/>
            <person name="Labadie P.E."/>
            <person name="Jacobson A.L."/>
            <person name="Kennedy G.G."/>
            <person name="Srinivasan R."/>
            <person name="Hunt B.G."/>
        </authorList>
    </citation>
    <scope>NUCLEOTIDE SEQUENCE</scope>
    <source>
        <strain evidence="1">PL_HMW_Pooled</strain>
    </source>
</reference>
<accession>A0AAE1GRU9</accession>
<dbReference type="AlphaFoldDB" id="A0AAE1GRU9"/>
<evidence type="ECO:0000313" key="2">
    <source>
        <dbReference type="Proteomes" id="UP001219518"/>
    </source>
</evidence>
<comment type="caution">
    <text evidence="1">The sequence shown here is derived from an EMBL/GenBank/DDBJ whole genome shotgun (WGS) entry which is preliminary data.</text>
</comment>
<dbReference type="Proteomes" id="UP001219518">
    <property type="component" value="Unassembled WGS sequence"/>
</dbReference>
<name>A0AAE1GRU9_9NEOP</name>
<gene>
    <name evidence="1" type="ORF">KUF71_018414</name>
</gene>
<organism evidence="1 2">
    <name type="scientific">Frankliniella fusca</name>
    <dbReference type="NCBI Taxonomy" id="407009"/>
    <lineage>
        <taxon>Eukaryota</taxon>
        <taxon>Metazoa</taxon>
        <taxon>Ecdysozoa</taxon>
        <taxon>Arthropoda</taxon>
        <taxon>Hexapoda</taxon>
        <taxon>Insecta</taxon>
        <taxon>Pterygota</taxon>
        <taxon>Neoptera</taxon>
        <taxon>Paraneoptera</taxon>
        <taxon>Thysanoptera</taxon>
        <taxon>Terebrantia</taxon>
        <taxon>Thripoidea</taxon>
        <taxon>Thripidae</taxon>
        <taxon>Frankliniella</taxon>
    </lineage>
</organism>
<protein>
    <submittedName>
        <fullName evidence="1">Methionyl-tRNA formyltransferase</fullName>
    </submittedName>
</protein>
<reference evidence="1" key="1">
    <citation type="submission" date="2021-07" db="EMBL/GenBank/DDBJ databases">
        <authorList>
            <person name="Catto M.A."/>
            <person name="Jacobson A."/>
            <person name="Kennedy G."/>
            <person name="Labadie P."/>
            <person name="Hunt B.G."/>
            <person name="Srinivasan R."/>
        </authorList>
    </citation>
    <scope>NUCLEOTIDE SEQUENCE</scope>
    <source>
        <strain evidence="1">PL_HMW_Pooled</strain>
        <tissue evidence="1">Head</tissue>
    </source>
</reference>